<name>Q18KV6_HALWD</name>
<feature type="region of interest" description="Disordered" evidence="1">
    <location>
        <begin position="417"/>
        <end position="485"/>
    </location>
</feature>
<dbReference type="HOGENOM" id="CLU_264978_0_0_2"/>
<feature type="compositionally biased region" description="Polar residues" evidence="1">
    <location>
        <begin position="424"/>
        <end position="441"/>
    </location>
</feature>
<dbReference type="RefSeq" id="WP_011570499.1">
    <property type="nucleotide sequence ID" value="NC_008212.1"/>
</dbReference>
<feature type="compositionally biased region" description="Polar residues" evidence="1">
    <location>
        <begin position="464"/>
        <end position="476"/>
    </location>
</feature>
<dbReference type="GeneID" id="4193869"/>
<dbReference type="Proteomes" id="UP000001975">
    <property type="component" value="Chromosome"/>
</dbReference>
<feature type="compositionally biased region" description="Polar residues" evidence="1">
    <location>
        <begin position="88"/>
        <end position="101"/>
    </location>
</feature>
<dbReference type="eggNOG" id="arCOG03906">
    <property type="taxonomic scope" value="Archaea"/>
</dbReference>
<keyword evidence="4" id="KW-1185">Reference proteome</keyword>
<evidence type="ECO:0000256" key="1">
    <source>
        <dbReference type="SAM" id="MobiDB-lite"/>
    </source>
</evidence>
<feature type="region of interest" description="Disordered" evidence="1">
    <location>
        <begin position="83"/>
        <end position="132"/>
    </location>
</feature>
<evidence type="ECO:0000256" key="2">
    <source>
        <dbReference type="SAM" id="Phobius"/>
    </source>
</evidence>
<reference evidence="3 4" key="1">
    <citation type="journal article" date="2006" name="BMC Genomics">
        <title>The genome of the square archaeon Haloquadratum walsbyi: life at the limits of water activity.</title>
        <authorList>
            <person name="Bolhuis H.H."/>
            <person name="Palm P.P."/>
            <person name="Wende A.W."/>
            <person name="Falb M.M."/>
            <person name="Rampp M.M."/>
            <person name="Rodriguez-Valera F.F."/>
            <person name="Pfeiffer F.F."/>
            <person name="Oesterhelt D.D."/>
        </authorList>
    </citation>
    <scope>NUCLEOTIDE SEQUENCE [LARGE SCALE GENOMIC DNA]</scope>
    <source>
        <strain evidence="4">DSM 16790 / HBSQ001</strain>
    </source>
</reference>
<feature type="transmembrane region" description="Helical" evidence="2">
    <location>
        <begin position="1237"/>
        <end position="1254"/>
    </location>
</feature>
<proteinExistence type="predicted"/>
<accession>Q18KV6</accession>
<evidence type="ECO:0000313" key="3">
    <source>
        <dbReference type="EMBL" id="CAJ51335.1"/>
    </source>
</evidence>
<keyword evidence="2" id="KW-0472">Membrane</keyword>
<evidence type="ECO:0000313" key="4">
    <source>
        <dbReference type="Proteomes" id="UP000001975"/>
    </source>
</evidence>
<dbReference type="KEGG" id="hwa:HQ_1206A"/>
<feature type="compositionally biased region" description="Polar residues" evidence="1">
    <location>
        <begin position="649"/>
        <end position="663"/>
    </location>
</feature>
<feature type="region of interest" description="Disordered" evidence="1">
    <location>
        <begin position="649"/>
        <end position="673"/>
    </location>
</feature>
<feature type="region of interest" description="Disordered" evidence="1">
    <location>
        <begin position="1157"/>
        <end position="1233"/>
    </location>
</feature>
<organism evidence="3 4">
    <name type="scientific">Haloquadratum walsbyi (strain DSM 16790 / HBSQ001)</name>
    <dbReference type="NCBI Taxonomy" id="362976"/>
    <lineage>
        <taxon>Archaea</taxon>
        <taxon>Methanobacteriati</taxon>
        <taxon>Methanobacteriota</taxon>
        <taxon>Stenosarchaea group</taxon>
        <taxon>Halobacteria</taxon>
        <taxon>Halobacteriales</taxon>
        <taxon>Haloferacaceae</taxon>
        <taxon>Haloquadratum</taxon>
    </lineage>
</organism>
<keyword evidence="2" id="KW-1133">Transmembrane helix</keyword>
<gene>
    <name evidence="3" type="ordered locus">HQ_1206A</name>
</gene>
<dbReference type="AlphaFoldDB" id="Q18KV6"/>
<sequence length="1259" mass="133897">MNMRTFCCCFLLLNSSMAVGIADVSVSNSVEHSHATDIQQSASTASDIINIYSIPEYDPLVDMNSLINMSSIMELNDIGRLEPPEVPLTSTNFPSNLQANSTPTPTPTPTQTPVAVTTGSLSPSSPPASTSIDHSLSVEFATEVPNGTTITFPPTYEVSDFRLHSVNATQNESAKTSVRGRLTSITTTQNQTVRQPGIKLTTTGNVRDVDVDLTIQHQTVQAQTEYDISAVAPDADPVSVSQFFVRPVGSDNRAALSGEFDRAAGRGFIYPNATVYRGERDISFRGELDSPLRGTGGNNDGVLLSPPIPTDIPTGTYSINGRNDTASVQLQEPEITTLRIENTNSADVTGGTIYTGETETATVIAQSNFEDAEQLELTVRNEDGTDITKELIETAPVRPETESGRPVRSISSISHTMTTTQSIQPMRSTVTSSTVTPNKRSLSLREKPANTSQLSTEIHRDSDATVTRQTQMSNTPGPDVERTVNQSDVEPGETVAVTLKATVGSNNKLAIVDKFSPNVQQGEITNLDIGETDATPILSVIRDNGLVFRITDVPSGTRVEINYRIKTNPVSQTYALDGYVKTDGVQTESDTTEIVAGTGGAGSTVVSGGQVQWQLDVSDIDAQTVTVELTGSDDLDTNKAKSTAQLTISDASPTVSVSDSQPNRGERPTVSVSDGVYGSTYTIGINTADIKDNVSPSGQASIFRDVGTTQEIGIITEDGTIASGSKGNTPAFIYAEVKIDTDDGTGETKIETDHLDKITTLKLSARDQAASTLIKRGEIIAETDLSVGDRDVTLSGPDGYIPGDETTLRGNADSGVDTVLMYVRSTTGSQYELVDLDGTRDGSQSGLSVSGEFSKETVLSRGDAPGNRLLSLPGTYQLALQSKAILSDTRRTVPQTISRAELLTESPSLHTIEVRQPTVTLEQPGINGVVADTQDVIKINGSANGRDSALLVAIGDRGTIQTKVVEGPTFNQTELSISDFSAGRVSISVVSAGRDGRLGDGEFNQAQITGVDDQFNQLQNQLQQAAGGTTTGDQLRALLRTETDLDTASDDQLTTESVQIVPANIEINTPTQNTTIRSNSLIQVSGSTTVESYSGDISVLLTGESITQTREQSQQWDDDGWNVTLPVSNLTPGQYRIKASIEDTTAIRMIEIAAKDTPTQASSRMTNTVKSTQRDGVSPSENTAMSDQTPTQVPSSPTEESGETTAPSSQESVEDQLTNLTSQSKPSEDPNNNTSNVIALGGLAILLVATLVFVSTRQP</sequence>
<keyword evidence="2" id="KW-0812">Transmembrane</keyword>
<feature type="compositionally biased region" description="Low complexity" evidence="1">
    <location>
        <begin position="111"/>
        <end position="131"/>
    </location>
</feature>
<dbReference type="EMBL" id="AM180088">
    <property type="protein sequence ID" value="CAJ51335.1"/>
    <property type="molecule type" value="Genomic_DNA"/>
</dbReference>
<protein>
    <submittedName>
        <fullName evidence="3">Probable secreted glycoprotein</fullName>
    </submittedName>
</protein>